<dbReference type="Proteomes" id="UP000789342">
    <property type="component" value="Unassembled WGS sequence"/>
</dbReference>
<evidence type="ECO:0000313" key="2">
    <source>
        <dbReference type="Proteomes" id="UP000789342"/>
    </source>
</evidence>
<reference evidence="1" key="1">
    <citation type="submission" date="2021-06" db="EMBL/GenBank/DDBJ databases">
        <authorList>
            <person name="Kallberg Y."/>
            <person name="Tangrot J."/>
            <person name="Rosling A."/>
        </authorList>
    </citation>
    <scope>NUCLEOTIDE SEQUENCE</scope>
    <source>
        <strain evidence="1">CL551</strain>
    </source>
</reference>
<sequence length="68" mass="7954">QWQFKMAETLHMNPHVYENPSEYVARDSGFQEMVKGQIDATTIALIDKKLTFVNENEMDNIKHKKNEA</sequence>
<comment type="caution">
    <text evidence="1">The sequence shown here is derived from an EMBL/GenBank/DDBJ whole genome shotgun (WGS) entry which is preliminary data.</text>
</comment>
<gene>
    <name evidence="1" type="ORF">AMORRO_LOCUS17248</name>
</gene>
<feature type="non-terminal residue" evidence="1">
    <location>
        <position position="68"/>
    </location>
</feature>
<accession>A0A9N9JG24</accession>
<organism evidence="1 2">
    <name type="scientific">Acaulospora morrowiae</name>
    <dbReference type="NCBI Taxonomy" id="94023"/>
    <lineage>
        <taxon>Eukaryota</taxon>
        <taxon>Fungi</taxon>
        <taxon>Fungi incertae sedis</taxon>
        <taxon>Mucoromycota</taxon>
        <taxon>Glomeromycotina</taxon>
        <taxon>Glomeromycetes</taxon>
        <taxon>Diversisporales</taxon>
        <taxon>Acaulosporaceae</taxon>
        <taxon>Acaulospora</taxon>
    </lineage>
</organism>
<evidence type="ECO:0000313" key="1">
    <source>
        <dbReference type="EMBL" id="CAG8780105.1"/>
    </source>
</evidence>
<name>A0A9N9JG24_9GLOM</name>
<protein>
    <submittedName>
        <fullName evidence="1">10728_t:CDS:1</fullName>
    </submittedName>
</protein>
<feature type="non-terminal residue" evidence="1">
    <location>
        <position position="1"/>
    </location>
</feature>
<dbReference type="AlphaFoldDB" id="A0A9N9JG24"/>
<dbReference type="EMBL" id="CAJVPV010051986">
    <property type="protein sequence ID" value="CAG8780105.1"/>
    <property type="molecule type" value="Genomic_DNA"/>
</dbReference>
<keyword evidence="2" id="KW-1185">Reference proteome</keyword>
<proteinExistence type="predicted"/>